<dbReference type="FunFam" id="3.30.70.270:FF:000001">
    <property type="entry name" value="Diguanylate cyclase domain protein"/>
    <property type="match status" value="1"/>
</dbReference>
<feature type="domain" description="HAMP" evidence="4">
    <location>
        <begin position="205"/>
        <end position="260"/>
    </location>
</feature>
<comment type="catalytic activity">
    <reaction evidence="2">
        <text>2 GTP = 3',3'-c-di-GMP + 2 diphosphate</text>
        <dbReference type="Rhea" id="RHEA:24898"/>
        <dbReference type="ChEBI" id="CHEBI:33019"/>
        <dbReference type="ChEBI" id="CHEBI:37565"/>
        <dbReference type="ChEBI" id="CHEBI:58805"/>
        <dbReference type="EC" id="2.7.7.65"/>
    </reaction>
</comment>
<dbReference type="Pfam" id="PF00990">
    <property type="entry name" value="GGDEF"/>
    <property type="match status" value="1"/>
</dbReference>
<dbReference type="GO" id="GO:0007165">
    <property type="term" value="P:signal transduction"/>
    <property type="evidence" value="ECO:0007669"/>
    <property type="project" value="InterPro"/>
</dbReference>
<dbReference type="SMART" id="SM00304">
    <property type="entry name" value="HAMP"/>
    <property type="match status" value="1"/>
</dbReference>
<dbReference type="SMART" id="SM00267">
    <property type="entry name" value="GGDEF"/>
    <property type="match status" value="1"/>
</dbReference>
<dbReference type="GO" id="GO:1902201">
    <property type="term" value="P:negative regulation of bacterial-type flagellum-dependent cell motility"/>
    <property type="evidence" value="ECO:0007669"/>
    <property type="project" value="TreeGrafter"/>
</dbReference>
<dbReference type="STRING" id="1238182.C882_0436"/>
<dbReference type="eggNOG" id="COG5001">
    <property type="taxonomic scope" value="Bacteria"/>
</dbReference>
<dbReference type="GO" id="GO:0052621">
    <property type="term" value="F:diguanylate cyclase activity"/>
    <property type="evidence" value="ECO:0007669"/>
    <property type="project" value="UniProtKB-EC"/>
</dbReference>
<dbReference type="InterPro" id="IPR050469">
    <property type="entry name" value="Diguanylate_Cyclase"/>
</dbReference>
<keyword evidence="3" id="KW-0472">Membrane</keyword>
<dbReference type="RefSeq" id="WP_009541094.1">
    <property type="nucleotide sequence ID" value="NZ_ANHY01000012.1"/>
</dbReference>
<dbReference type="Gene3D" id="3.30.450.290">
    <property type="match status" value="1"/>
</dbReference>
<evidence type="ECO:0000313" key="6">
    <source>
        <dbReference type="EMBL" id="EKV29613.1"/>
    </source>
</evidence>
<dbReference type="EMBL" id="ANHY01000012">
    <property type="protein sequence ID" value="EKV29613.1"/>
    <property type="molecule type" value="Genomic_DNA"/>
</dbReference>
<dbReference type="AlphaFoldDB" id="K9HGQ1"/>
<name>K9HGQ1_9PROT</name>
<dbReference type="Gene3D" id="3.30.70.270">
    <property type="match status" value="1"/>
</dbReference>
<dbReference type="Proteomes" id="UP000009881">
    <property type="component" value="Unassembled WGS sequence"/>
</dbReference>
<dbReference type="EC" id="2.7.7.65" evidence="1"/>
<dbReference type="InterPro" id="IPR029787">
    <property type="entry name" value="Nucleotide_cyclase"/>
</dbReference>
<dbReference type="OrthoDB" id="9793210at2"/>
<accession>K9HGQ1</accession>
<evidence type="ECO:0000259" key="4">
    <source>
        <dbReference type="PROSITE" id="PS50885"/>
    </source>
</evidence>
<evidence type="ECO:0000259" key="5">
    <source>
        <dbReference type="PROSITE" id="PS50887"/>
    </source>
</evidence>
<keyword evidence="7" id="KW-1185">Reference proteome</keyword>
<reference evidence="6 7" key="1">
    <citation type="journal article" date="2013" name="Genome Announc.">
        <title>Draft Genome Sequence of an Alphaproteobacterium, Caenispirillum salinarum AK4(T), Isolated from a Solar Saltern.</title>
        <authorList>
            <person name="Khatri I."/>
            <person name="Singh A."/>
            <person name="Korpole S."/>
            <person name="Pinnaka A.K."/>
            <person name="Subramanian S."/>
        </authorList>
    </citation>
    <scope>NUCLEOTIDE SEQUENCE [LARGE SCALE GENOMIC DNA]</scope>
    <source>
        <strain evidence="6 7">AK4</strain>
    </source>
</reference>
<comment type="caution">
    <text evidence="6">The sequence shown here is derived from an EMBL/GenBank/DDBJ whole genome shotgun (WGS) entry which is preliminary data.</text>
</comment>
<feature type="transmembrane region" description="Helical" evidence="3">
    <location>
        <begin position="185"/>
        <end position="203"/>
    </location>
</feature>
<keyword evidence="3" id="KW-0812">Transmembrane</keyword>
<dbReference type="PANTHER" id="PTHR45138:SF9">
    <property type="entry name" value="DIGUANYLATE CYCLASE DGCM-RELATED"/>
    <property type="match status" value="1"/>
</dbReference>
<evidence type="ECO:0000256" key="1">
    <source>
        <dbReference type="ARBA" id="ARBA00012528"/>
    </source>
</evidence>
<dbReference type="GO" id="GO:0005886">
    <property type="term" value="C:plasma membrane"/>
    <property type="evidence" value="ECO:0007669"/>
    <property type="project" value="TreeGrafter"/>
</dbReference>
<dbReference type="Gene3D" id="6.10.340.10">
    <property type="match status" value="1"/>
</dbReference>
<protein>
    <recommendedName>
        <fullName evidence="1">diguanylate cyclase</fullName>
        <ecNumber evidence="1">2.7.7.65</ecNumber>
    </recommendedName>
</protein>
<evidence type="ECO:0000313" key="7">
    <source>
        <dbReference type="Proteomes" id="UP000009881"/>
    </source>
</evidence>
<evidence type="ECO:0000256" key="2">
    <source>
        <dbReference type="ARBA" id="ARBA00034247"/>
    </source>
</evidence>
<feature type="domain" description="GGDEF" evidence="5">
    <location>
        <begin position="296"/>
        <end position="426"/>
    </location>
</feature>
<evidence type="ECO:0000256" key="3">
    <source>
        <dbReference type="SAM" id="Phobius"/>
    </source>
</evidence>
<proteinExistence type="predicted"/>
<dbReference type="PROSITE" id="PS50885">
    <property type="entry name" value="HAMP"/>
    <property type="match status" value="1"/>
</dbReference>
<dbReference type="PROSITE" id="PS50887">
    <property type="entry name" value="GGDEF"/>
    <property type="match status" value="1"/>
</dbReference>
<dbReference type="InterPro" id="IPR043128">
    <property type="entry name" value="Rev_trsase/Diguanyl_cyclase"/>
</dbReference>
<sequence>MIRRAVDSLSIGAWLLIIFSGVAAAVAAGMPIVTSYQEEAAVRRLATAESRRASQLVFDHLYSVMRKGWTRSEIDEIISRINRHDETMDVRVYRSAGVAEAFGAHPPSAEARENDPVVRQAFMDGAERLVESSESVRYLYPLLAEESCLSCHDTANLGDVNGIIDIQFPTEELRVPLRVTLRSAGWLYVGGAVALFLLLFIMLRRLITRPIVELSETMRHIVDRDDLGRRVAPRSIWPREVTSVADDFNTLMAELEESREELLQQSVRDGLTGCFNRRRFDSALHGEAERARRYGRPLSVILVDLDRFKPINDIHGHAAGDAVLKGVAEALADNVRSSDLVARVGGDEFAILAPETGAEQARALASKLSQAVAEKRVAFGHLSLSVGASCGASTLDPETGEGVAALMERADEAMYEIKKARHAQRA</sequence>
<organism evidence="6 7">
    <name type="scientific">Caenispirillum salinarum AK4</name>
    <dbReference type="NCBI Taxonomy" id="1238182"/>
    <lineage>
        <taxon>Bacteria</taxon>
        <taxon>Pseudomonadati</taxon>
        <taxon>Pseudomonadota</taxon>
        <taxon>Alphaproteobacteria</taxon>
        <taxon>Rhodospirillales</taxon>
        <taxon>Novispirillaceae</taxon>
        <taxon>Caenispirillum</taxon>
    </lineage>
</organism>
<dbReference type="GO" id="GO:0043709">
    <property type="term" value="P:cell adhesion involved in single-species biofilm formation"/>
    <property type="evidence" value="ECO:0007669"/>
    <property type="project" value="TreeGrafter"/>
</dbReference>
<dbReference type="InterPro" id="IPR000160">
    <property type="entry name" value="GGDEF_dom"/>
</dbReference>
<dbReference type="PATRIC" id="fig|1238182.3.peg.2651"/>
<dbReference type="NCBIfam" id="TIGR00254">
    <property type="entry name" value="GGDEF"/>
    <property type="match status" value="1"/>
</dbReference>
<gene>
    <name evidence="6" type="ORF">C882_0436</name>
</gene>
<dbReference type="SUPFAM" id="SSF55073">
    <property type="entry name" value="Nucleotide cyclase"/>
    <property type="match status" value="1"/>
</dbReference>
<dbReference type="CDD" id="cd01949">
    <property type="entry name" value="GGDEF"/>
    <property type="match status" value="1"/>
</dbReference>
<dbReference type="PANTHER" id="PTHR45138">
    <property type="entry name" value="REGULATORY COMPONENTS OF SENSORY TRANSDUCTION SYSTEM"/>
    <property type="match status" value="1"/>
</dbReference>
<dbReference type="InterPro" id="IPR003660">
    <property type="entry name" value="HAMP_dom"/>
</dbReference>
<keyword evidence="3" id="KW-1133">Transmembrane helix</keyword>